<dbReference type="SUPFAM" id="SSF53474">
    <property type="entry name" value="alpha/beta-Hydrolases"/>
    <property type="match status" value="1"/>
</dbReference>
<sequence>MKLKPLAVCAASLLLGSTLPAIASPAFKQLAGPPSEIAQMRAPSPAATAIHSKSALIPVELSAEKSGRLSWRMALPVERSELQVLLLAGDDHGWELGLRGPSGTLYKAAQLAERMQPGEFGLEGERFASELYQFGRLQKGGWSLEISAEAGARTQGFLLIEGDSGTEIASHPSHLDYLAGGRIGLTAQLTAIGKSGVLLGPQAGTVEEASIRLTRADGTVEKIAMFDDGLHADGAAGDGLYGGVFDAGGAGLLNAQVLVKGRSADGTELIRTAEHVIPVVESDLRIGGAASASLAKSGGPSRLALRVPVDTAKKGGHYRAIGEVWGRDAKGAEVAIAWVGGMVEMGGGAIELGFDERWVAKAGARGPFELRHLRIEDPNHFVSLAKAERLPLAMSLSARKYSASDLQVDELMTQGPRPAEWERKGVGSRLILVHGYCSGGVWPASQFSNASTFLDANQNRSHDEFARRIRDFGATWNSFGTVAHSQGGAASLHLYTYYWSGLDNAVGARRMQSVGTPYQGTNLAGVLAALGGIFGVGCGTNSNLTYSGAASWLAGIPSWARGQVNYYSTAFRTTNWYTNDYCNFASDLVLSDPEDGTVERSYAQLPGGINRGHVSGQCHTTGMRDPAQYLDASRNSVMNANAAR</sequence>
<dbReference type="NCBIfam" id="NF041940">
    <property type="entry name" value="choice_anch_X"/>
    <property type="match status" value="1"/>
</dbReference>
<feature type="chain" id="PRO_5011643461" description="DUF4785 domain-containing protein" evidence="1">
    <location>
        <begin position="24"/>
        <end position="644"/>
    </location>
</feature>
<dbReference type="EMBL" id="FNAG01000011">
    <property type="protein sequence ID" value="SDD95357.1"/>
    <property type="molecule type" value="Genomic_DNA"/>
</dbReference>
<keyword evidence="1" id="KW-0732">Signal</keyword>
<dbReference type="Proteomes" id="UP000199603">
    <property type="component" value="Unassembled WGS sequence"/>
</dbReference>
<dbReference type="Gene3D" id="3.40.50.1820">
    <property type="entry name" value="alpha/beta hydrolase"/>
    <property type="match status" value="1"/>
</dbReference>
<keyword evidence="4" id="KW-1185">Reference proteome</keyword>
<proteinExistence type="predicted"/>
<accession>A0A1G6Z0C4</accession>
<organism evidence="3 4">
    <name type="scientific">Aquimonas voraii</name>
    <dbReference type="NCBI Taxonomy" id="265719"/>
    <lineage>
        <taxon>Bacteria</taxon>
        <taxon>Pseudomonadati</taxon>
        <taxon>Pseudomonadota</taxon>
        <taxon>Gammaproteobacteria</taxon>
        <taxon>Lysobacterales</taxon>
        <taxon>Lysobacteraceae</taxon>
        <taxon>Aquimonas</taxon>
    </lineage>
</organism>
<feature type="signal peptide" evidence="1">
    <location>
        <begin position="1"/>
        <end position="23"/>
    </location>
</feature>
<evidence type="ECO:0000256" key="1">
    <source>
        <dbReference type="SAM" id="SignalP"/>
    </source>
</evidence>
<name>A0A1G6Z0C4_9GAMM</name>
<dbReference type="OrthoDB" id="6189002at2"/>
<feature type="domain" description="DUF4785" evidence="2">
    <location>
        <begin position="300"/>
        <end position="386"/>
    </location>
</feature>
<gene>
    <name evidence="3" type="ORF">SAMN04488509_11193</name>
</gene>
<dbReference type="AlphaFoldDB" id="A0A1G6Z0C4"/>
<dbReference type="InterPro" id="IPR048295">
    <property type="entry name" value="DUF4785_C"/>
</dbReference>
<evidence type="ECO:0000313" key="4">
    <source>
        <dbReference type="Proteomes" id="UP000199603"/>
    </source>
</evidence>
<evidence type="ECO:0000313" key="3">
    <source>
        <dbReference type="EMBL" id="SDD95357.1"/>
    </source>
</evidence>
<evidence type="ECO:0000259" key="2">
    <source>
        <dbReference type="Pfam" id="PF20943"/>
    </source>
</evidence>
<dbReference type="Pfam" id="PF20943">
    <property type="entry name" value="DUF4785_3rd"/>
    <property type="match status" value="1"/>
</dbReference>
<dbReference type="STRING" id="265719.SAMN04488509_11193"/>
<reference evidence="3 4" key="1">
    <citation type="submission" date="2016-10" db="EMBL/GenBank/DDBJ databases">
        <authorList>
            <person name="de Groot N.N."/>
        </authorList>
    </citation>
    <scope>NUCLEOTIDE SEQUENCE [LARGE SCALE GENOMIC DNA]</scope>
    <source>
        <strain evidence="3 4">DSM 16957</strain>
    </source>
</reference>
<dbReference type="RefSeq" id="WP_091244432.1">
    <property type="nucleotide sequence ID" value="NZ_FNAG01000011.1"/>
</dbReference>
<protein>
    <recommendedName>
        <fullName evidence="2">DUF4785 domain-containing protein</fullName>
    </recommendedName>
</protein>
<dbReference type="InterPro" id="IPR029058">
    <property type="entry name" value="AB_hydrolase_fold"/>
</dbReference>